<comment type="similarity">
    <text evidence="7">Belongs to the drug/metabolite transporter (DMT) superfamily. Small multidrug resistance (SMR) (TC 2.A.7.1) family.</text>
</comment>
<dbReference type="Gene3D" id="1.10.3730.20">
    <property type="match status" value="1"/>
</dbReference>
<keyword evidence="3" id="KW-1003">Cell membrane</keyword>
<dbReference type="Proteomes" id="UP000196877">
    <property type="component" value="Chromosome"/>
</dbReference>
<evidence type="ECO:0000313" key="10">
    <source>
        <dbReference type="Proteomes" id="UP000196877"/>
    </source>
</evidence>
<sequence>MNPYVLLTFAITGEVFGSSMLKAANGFKKLWPSICVVIGYGTAFYALSLTLKTLPLGISYAIWSGLGTALTTLIGIAVYKEAFNRKKLFGLILIIGGIILLNAAKGGAH</sequence>
<comment type="subcellular location">
    <subcellularLocation>
        <location evidence="1 7">Cell membrane</location>
        <topology evidence="1 7">Multi-pass membrane protein</topology>
    </subcellularLocation>
</comment>
<dbReference type="SUPFAM" id="SSF103481">
    <property type="entry name" value="Multidrug resistance efflux transporter EmrE"/>
    <property type="match status" value="1"/>
</dbReference>
<organism evidence="9 10">
    <name type="scientific">Bacillus sonorensis</name>
    <dbReference type="NCBI Taxonomy" id="119858"/>
    <lineage>
        <taxon>Bacteria</taxon>
        <taxon>Bacillati</taxon>
        <taxon>Bacillota</taxon>
        <taxon>Bacilli</taxon>
        <taxon>Bacillales</taxon>
        <taxon>Bacillaceae</taxon>
        <taxon>Bacillus</taxon>
    </lineage>
</organism>
<dbReference type="InterPro" id="IPR000390">
    <property type="entry name" value="Small_drug/metabolite_transptr"/>
</dbReference>
<proteinExistence type="inferred from homology"/>
<keyword evidence="6 8" id="KW-0472">Membrane</keyword>
<dbReference type="InterPro" id="IPR045324">
    <property type="entry name" value="Small_multidrug_res"/>
</dbReference>
<feature type="transmembrane region" description="Helical" evidence="8">
    <location>
        <begin position="60"/>
        <end position="79"/>
    </location>
</feature>
<evidence type="ECO:0000256" key="7">
    <source>
        <dbReference type="RuleBase" id="RU003942"/>
    </source>
</evidence>
<gene>
    <name evidence="9" type="ORF">S101395_02521</name>
</gene>
<keyword evidence="10" id="KW-1185">Reference proteome</keyword>
<dbReference type="InterPro" id="IPR037185">
    <property type="entry name" value="EmrE-like"/>
</dbReference>
<evidence type="ECO:0000256" key="5">
    <source>
        <dbReference type="ARBA" id="ARBA00022989"/>
    </source>
</evidence>
<evidence type="ECO:0000256" key="6">
    <source>
        <dbReference type="ARBA" id="ARBA00023136"/>
    </source>
</evidence>
<dbReference type="PANTHER" id="PTHR30561">
    <property type="entry name" value="SMR FAMILY PROTON-DEPENDENT DRUG EFFLUX TRANSPORTER SUGE"/>
    <property type="match status" value="1"/>
</dbReference>
<protein>
    <submittedName>
        <fullName evidence="9">Multidrug resistance protein EbrB</fullName>
    </submittedName>
</protein>
<name>A0ABM6LI72_9BACI</name>
<keyword evidence="5 8" id="KW-1133">Transmembrane helix</keyword>
<accession>A0ABM6LI72</accession>
<evidence type="ECO:0000256" key="1">
    <source>
        <dbReference type="ARBA" id="ARBA00004651"/>
    </source>
</evidence>
<keyword evidence="2" id="KW-0813">Transport</keyword>
<keyword evidence="4 7" id="KW-0812">Transmembrane</keyword>
<evidence type="ECO:0000256" key="3">
    <source>
        <dbReference type="ARBA" id="ARBA00022475"/>
    </source>
</evidence>
<dbReference type="EMBL" id="CP021920">
    <property type="protein sequence ID" value="ASB89028.1"/>
    <property type="molecule type" value="Genomic_DNA"/>
</dbReference>
<feature type="transmembrane region" description="Helical" evidence="8">
    <location>
        <begin position="30"/>
        <end position="48"/>
    </location>
</feature>
<evidence type="ECO:0000256" key="8">
    <source>
        <dbReference type="SAM" id="Phobius"/>
    </source>
</evidence>
<dbReference type="RefSeq" id="WP_006637125.1">
    <property type="nucleotide sequence ID" value="NZ_BORD01000006.1"/>
</dbReference>
<dbReference type="GeneID" id="92853530"/>
<evidence type="ECO:0000256" key="4">
    <source>
        <dbReference type="ARBA" id="ARBA00022692"/>
    </source>
</evidence>
<evidence type="ECO:0000256" key="2">
    <source>
        <dbReference type="ARBA" id="ARBA00022448"/>
    </source>
</evidence>
<dbReference type="Pfam" id="PF00893">
    <property type="entry name" value="Multi_Drug_Res"/>
    <property type="match status" value="1"/>
</dbReference>
<feature type="transmembrane region" description="Helical" evidence="8">
    <location>
        <begin position="88"/>
        <end position="104"/>
    </location>
</feature>
<evidence type="ECO:0000313" key="9">
    <source>
        <dbReference type="EMBL" id="ASB89028.1"/>
    </source>
</evidence>
<reference evidence="9 10" key="1">
    <citation type="submission" date="2017-06" db="EMBL/GenBank/DDBJ databases">
        <title>Genome sequence of Bacillus sonorensis strain SRCM101395.</title>
        <authorList>
            <person name="Cho S.H."/>
        </authorList>
    </citation>
    <scope>NUCLEOTIDE SEQUENCE [LARGE SCALE GENOMIC DNA]</scope>
    <source>
        <strain evidence="9 10">SRCM101395</strain>
    </source>
</reference>
<dbReference type="PANTHER" id="PTHR30561:SF1">
    <property type="entry name" value="MULTIDRUG TRANSPORTER EMRE"/>
    <property type="match status" value="1"/>
</dbReference>